<proteinExistence type="predicted"/>
<dbReference type="AlphaFoldDB" id="A0A6N0NXP8"/>
<organism evidence="1 2">
    <name type="scientific">Metallosphaera tengchongensis</name>
    <dbReference type="NCBI Taxonomy" id="1532350"/>
    <lineage>
        <taxon>Archaea</taxon>
        <taxon>Thermoproteota</taxon>
        <taxon>Thermoprotei</taxon>
        <taxon>Sulfolobales</taxon>
        <taxon>Sulfolobaceae</taxon>
        <taxon>Metallosphaera</taxon>
    </lineage>
</organism>
<protein>
    <submittedName>
        <fullName evidence="1">Uncharacterized protein</fullName>
    </submittedName>
</protein>
<reference evidence="1 2" key="1">
    <citation type="submission" date="2020-02" db="EMBL/GenBank/DDBJ databases">
        <title>Comparative genome analysis reveals the metabolism and evolution of the thermophilic archaeal genus Metallosphaera.</title>
        <authorList>
            <person name="Jiang C."/>
        </authorList>
    </citation>
    <scope>NUCLEOTIDE SEQUENCE [LARGE SCALE GENOMIC DNA]</scope>
    <source>
        <strain evidence="1 2">Ric-A</strain>
    </source>
</reference>
<keyword evidence="2" id="KW-1185">Reference proteome</keyword>
<evidence type="ECO:0000313" key="2">
    <source>
        <dbReference type="Proteomes" id="UP000509301"/>
    </source>
</evidence>
<name>A0A6N0NXP8_9CREN</name>
<accession>A0A6N0NXP8</accession>
<dbReference type="Proteomes" id="UP000509301">
    <property type="component" value="Chromosome"/>
</dbReference>
<dbReference type="KEGG" id="mten:GWK48_05355"/>
<gene>
    <name evidence="1" type="ORF">GWK48_05355</name>
</gene>
<sequence>MRVIKASHIGSKSELIYYDGNCVSQALINLPPESVIRQACYIFFQNFQKRRIKNPTLYFLSLLNSTNQIKKAMENSIPDGYTGEFYIIQCCKDEDISDVISIETYEERLALSKNSIFSIE</sequence>
<dbReference type="EMBL" id="CP049074">
    <property type="protein sequence ID" value="QKQ99880.1"/>
    <property type="molecule type" value="Genomic_DNA"/>
</dbReference>
<evidence type="ECO:0000313" key="1">
    <source>
        <dbReference type="EMBL" id="QKQ99880.1"/>
    </source>
</evidence>